<dbReference type="PANTHER" id="PTHR33751:SF9">
    <property type="entry name" value="CYTOCHROME C4"/>
    <property type="match status" value="1"/>
</dbReference>
<dbReference type="Pfam" id="PF00034">
    <property type="entry name" value="Cytochrom_C"/>
    <property type="match status" value="1"/>
</dbReference>
<evidence type="ECO:0000256" key="1">
    <source>
        <dbReference type="ARBA" id="ARBA00022448"/>
    </source>
</evidence>
<keyword evidence="4" id="KW-0249">Electron transport</keyword>
<name>A0A934WK48_9BURK</name>
<dbReference type="EMBL" id="JAEPWM010000001">
    <property type="protein sequence ID" value="MBK6005359.1"/>
    <property type="molecule type" value="Genomic_DNA"/>
</dbReference>
<dbReference type="AlphaFoldDB" id="A0A934WK48"/>
<dbReference type="InterPro" id="IPR036909">
    <property type="entry name" value="Cyt_c-like_dom_sf"/>
</dbReference>
<evidence type="ECO:0000256" key="3">
    <source>
        <dbReference type="ARBA" id="ARBA00022723"/>
    </source>
</evidence>
<keyword evidence="9" id="KW-1185">Reference proteome</keyword>
<reference evidence="8" key="2">
    <citation type="submission" date="2021-01" db="EMBL/GenBank/DDBJ databases">
        <authorList>
            <person name="Kang M."/>
        </authorList>
    </citation>
    <scope>NUCLEOTIDE SEQUENCE</scope>
    <source>
        <strain evidence="8">KACC 17527</strain>
    </source>
</reference>
<dbReference type="PROSITE" id="PS51007">
    <property type="entry name" value="CYTC"/>
    <property type="match status" value="1"/>
</dbReference>
<evidence type="ECO:0000256" key="4">
    <source>
        <dbReference type="ARBA" id="ARBA00022982"/>
    </source>
</evidence>
<evidence type="ECO:0000256" key="6">
    <source>
        <dbReference type="PROSITE-ProRule" id="PRU00433"/>
    </source>
</evidence>
<dbReference type="PANTHER" id="PTHR33751">
    <property type="entry name" value="CBB3-TYPE CYTOCHROME C OXIDASE SUBUNIT FIXP"/>
    <property type="match status" value="1"/>
</dbReference>
<dbReference type="Gene3D" id="1.10.760.10">
    <property type="entry name" value="Cytochrome c-like domain"/>
    <property type="match status" value="1"/>
</dbReference>
<evidence type="ECO:0000313" key="9">
    <source>
        <dbReference type="Proteomes" id="UP000630528"/>
    </source>
</evidence>
<dbReference type="Proteomes" id="UP000630528">
    <property type="component" value="Unassembled WGS sequence"/>
</dbReference>
<evidence type="ECO:0000259" key="7">
    <source>
        <dbReference type="PROSITE" id="PS51007"/>
    </source>
</evidence>
<dbReference type="GO" id="GO:0009055">
    <property type="term" value="F:electron transfer activity"/>
    <property type="evidence" value="ECO:0007669"/>
    <property type="project" value="InterPro"/>
</dbReference>
<protein>
    <submittedName>
        <fullName evidence="8">C-type cytochrome</fullName>
    </submittedName>
</protein>
<dbReference type="SUPFAM" id="SSF46626">
    <property type="entry name" value="Cytochrome c"/>
    <property type="match status" value="1"/>
</dbReference>
<keyword evidence="3 6" id="KW-0479">Metal-binding</keyword>
<keyword evidence="5 6" id="KW-0408">Iron</keyword>
<reference evidence="8" key="1">
    <citation type="journal article" date="2012" name="J. Microbiol. Biotechnol.">
        <title>Ramlibacter ginsenosidimutans sp. nov., with ginsenoside-converting activity.</title>
        <authorList>
            <person name="Wang L."/>
            <person name="An D.S."/>
            <person name="Kim S.G."/>
            <person name="Jin F.X."/>
            <person name="Kim S.C."/>
            <person name="Lee S.T."/>
            <person name="Im W.T."/>
        </authorList>
    </citation>
    <scope>NUCLEOTIDE SEQUENCE</scope>
    <source>
        <strain evidence="8">KACC 17527</strain>
    </source>
</reference>
<comment type="caution">
    <text evidence="8">The sequence shown here is derived from an EMBL/GenBank/DDBJ whole genome shotgun (WGS) entry which is preliminary data.</text>
</comment>
<keyword evidence="1" id="KW-0813">Transport</keyword>
<evidence type="ECO:0000256" key="5">
    <source>
        <dbReference type="ARBA" id="ARBA00023004"/>
    </source>
</evidence>
<feature type="domain" description="Cytochrome c" evidence="7">
    <location>
        <begin position="11"/>
        <end position="95"/>
    </location>
</feature>
<evidence type="ECO:0000256" key="2">
    <source>
        <dbReference type="ARBA" id="ARBA00022617"/>
    </source>
</evidence>
<gene>
    <name evidence="8" type="ORF">JJB11_04575</name>
</gene>
<dbReference type="GO" id="GO:0020037">
    <property type="term" value="F:heme binding"/>
    <property type="evidence" value="ECO:0007669"/>
    <property type="project" value="InterPro"/>
</dbReference>
<dbReference type="InterPro" id="IPR050597">
    <property type="entry name" value="Cytochrome_c_Oxidase_Subunit"/>
</dbReference>
<dbReference type="InterPro" id="IPR009056">
    <property type="entry name" value="Cyt_c-like_dom"/>
</dbReference>
<accession>A0A934WK48</accession>
<proteinExistence type="predicted"/>
<organism evidence="8 9">
    <name type="scientific">Ramlibacter ginsenosidimutans</name>
    <dbReference type="NCBI Taxonomy" id="502333"/>
    <lineage>
        <taxon>Bacteria</taxon>
        <taxon>Pseudomonadati</taxon>
        <taxon>Pseudomonadota</taxon>
        <taxon>Betaproteobacteria</taxon>
        <taxon>Burkholderiales</taxon>
        <taxon>Comamonadaceae</taxon>
        <taxon>Ramlibacter</taxon>
    </lineage>
</organism>
<keyword evidence="2 6" id="KW-0349">Heme</keyword>
<dbReference type="GO" id="GO:0046872">
    <property type="term" value="F:metal ion binding"/>
    <property type="evidence" value="ECO:0007669"/>
    <property type="project" value="UniProtKB-KW"/>
</dbReference>
<sequence>MALLAIVRLAAAQDAPQALYARALAANCAACHGTDGHPMPGTHLPALAGKSRQLLLQRLHAFRDGSRPATVMQQIAKGYSHAQLAELASYFAAQAK</sequence>
<evidence type="ECO:0000313" key="8">
    <source>
        <dbReference type="EMBL" id="MBK6005359.1"/>
    </source>
</evidence>